<accession>A0A7W5EWG0</accession>
<dbReference type="AlphaFoldDB" id="A0A7W5EWG0"/>
<protein>
    <submittedName>
        <fullName evidence="1">Uncharacterized protein</fullName>
    </submittedName>
</protein>
<dbReference type="RefSeq" id="WP_183384400.1">
    <property type="nucleotide sequence ID" value="NZ_JACHXR010000008.1"/>
</dbReference>
<organism evidence="1 2">
    <name type="scientific">Halomonas stenophila</name>
    <dbReference type="NCBI Taxonomy" id="795312"/>
    <lineage>
        <taxon>Bacteria</taxon>
        <taxon>Pseudomonadati</taxon>
        <taxon>Pseudomonadota</taxon>
        <taxon>Gammaproteobacteria</taxon>
        <taxon>Oceanospirillales</taxon>
        <taxon>Halomonadaceae</taxon>
        <taxon>Halomonas</taxon>
    </lineage>
</organism>
<evidence type="ECO:0000313" key="2">
    <source>
        <dbReference type="Proteomes" id="UP000518892"/>
    </source>
</evidence>
<gene>
    <name evidence="1" type="ORF">FHR97_002794</name>
</gene>
<sequence length="176" mass="20925">MIRVDDYSSLRFIMWSFPGVKEISRKDAHMRYASTWEYVFLRSLEDHEIEFINSLIEEFGPIVPRYRIFQSYGNKRPYTLGRPITQLFRLTTSTSITVGDYPQLHKISLRHDLSDIEMTRNDAFLWYTEHWYDIDLDSMGDHEKHFLNELIFEFGPILPSVDPEDEDVVGEPIIRV</sequence>
<keyword evidence="2" id="KW-1185">Reference proteome</keyword>
<dbReference type="Proteomes" id="UP000518892">
    <property type="component" value="Unassembled WGS sequence"/>
</dbReference>
<dbReference type="EMBL" id="JACHXR010000008">
    <property type="protein sequence ID" value="MBB3231931.1"/>
    <property type="molecule type" value="Genomic_DNA"/>
</dbReference>
<reference evidence="1 2" key="1">
    <citation type="submission" date="2020-08" db="EMBL/GenBank/DDBJ databases">
        <title>Genomic Encyclopedia of Type Strains, Phase III (KMG-III): the genomes of soil and plant-associated and newly described type strains.</title>
        <authorList>
            <person name="Whitman W."/>
        </authorList>
    </citation>
    <scope>NUCLEOTIDE SEQUENCE [LARGE SCALE GENOMIC DNA]</scope>
    <source>
        <strain evidence="1 2">CECT 7744</strain>
    </source>
</reference>
<proteinExistence type="predicted"/>
<name>A0A7W5EWG0_9GAMM</name>
<evidence type="ECO:0000313" key="1">
    <source>
        <dbReference type="EMBL" id="MBB3231931.1"/>
    </source>
</evidence>
<comment type="caution">
    <text evidence="1">The sequence shown here is derived from an EMBL/GenBank/DDBJ whole genome shotgun (WGS) entry which is preliminary data.</text>
</comment>